<name>K1XHL5_9BACT</name>
<accession>K1XHL5</accession>
<feature type="region of interest" description="Disordered" evidence="1">
    <location>
        <begin position="73"/>
        <end position="92"/>
    </location>
</feature>
<gene>
    <name evidence="2" type="ORF">ACD_78C00256G0002</name>
</gene>
<dbReference type="AlphaFoldDB" id="K1XHL5"/>
<comment type="caution">
    <text evidence="2">The sequence shown here is derived from an EMBL/GenBank/DDBJ whole genome shotgun (WGS) entry which is preliminary data.</text>
</comment>
<dbReference type="EMBL" id="AMFJ01034256">
    <property type="protein sequence ID" value="EKD29825.1"/>
    <property type="molecule type" value="Genomic_DNA"/>
</dbReference>
<protein>
    <submittedName>
        <fullName evidence="2">Uncharacterized protein</fullName>
    </submittedName>
</protein>
<feature type="compositionally biased region" description="Acidic residues" evidence="1">
    <location>
        <begin position="73"/>
        <end position="83"/>
    </location>
</feature>
<evidence type="ECO:0000256" key="1">
    <source>
        <dbReference type="SAM" id="MobiDB-lite"/>
    </source>
</evidence>
<proteinExistence type="predicted"/>
<sequence length="92" mass="11282">MFAFSLEIISFGSNLFQFLFYPSEFFFVFIKIGFQSNFFLEDIHFFSFEDRYFIARFTSLRFFGKEKNHIPDGYDEDKEEDNDECFHRDMKI</sequence>
<organism evidence="2">
    <name type="scientific">uncultured bacterium</name>
    <name type="common">gcode 4</name>
    <dbReference type="NCBI Taxonomy" id="1234023"/>
    <lineage>
        <taxon>Bacteria</taxon>
        <taxon>environmental samples</taxon>
    </lineage>
</organism>
<evidence type="ECO:0000313" key="2">
    <source>
        <dbReference type="EMBL" id="EKD29825.1"/>
    </source>
</evidence>
<reference evidence="2" key="1">
    <citation type="journal article" date="2012" name="Science">
        <title>Fermentation, hydrogen, and sulfur metabolism in multiple uncultivated bacterial phyla.</title>
        <authorList>
            <person name="Wrighton K.C."/>
            <person name="Thomas B.C."/>
            <person name="Sharon I."/>
            <person name="Miller C.S."/>
            <person name="Castelle C.J."/>
            <person name="VerBerkmoes N.C."/>
            <person name="Wilkins M.J."/>
            <person name="Hettich R.L."/>
            <person name="Lipton M.S."/>
            <person name="Williams K.H."/>
            <person name="Long P.E."/>
            <person name="Banfield J.F."/>
        </authorList>
    </citation>
    <scope>NUCLEOTIDE SEQUENCE [LARGE SCALE GENOMIC DNA]</scope>
</reference>